<evidence type="ECO:0000313" key="2">
    <source>
        <dbReference type="Proteomes" id="UP000822476"/>
    </source>
</evidence>
<dbReference type="AlphaFoldDB" id="A0A8S9YWI7"/>
<keyword evidence="2" id="KW-1185">Reference proteome</keyword>
<protein>
    <submittedName>
        <fullName evidence="1">Uncharacterized protein</fullName>
    </submittedName>
</protein>
<dbReference type="Proteomes" id="UP000822476">
    <property type="component" value="Unassembled WGS sequence"/>
</dbReference>
<dbReference type="EMBL" id="JTDE01002457">
    <property type="protein sequence ID" value="KAF7257341.1"/>
    <property type="molecule type" value="Genomic_DNA"/>
</dbReference>
<sequence length="75" mass="8381">MFSVSVVSIHITIGRSRISISESVIIWTPTVRIYTVHWAKSTTIATGLKVLEEEAGQHPCVRKQRINVKSGEYLA</sequence>
<accession>A0A8S9YWI7</accession>
<gene>
    <name evidence="1" type="ORF">EG68_05561</name>
</gene>
<name>A0A8S9YWI7_9TREM</name>
<reference evidence="1" key="1">
    <citation type="submission" date="2019-07" db="EMBL/GenBank/DDBJ databases">
        <title>Annotation for the trematode Paragonimus miyazaki's.</title>
        <authorList>
            <person name="Choi Y.-J."/>
        </authorList>
    </citation>
    <scope>NUCLEOTIDE SEQUENCE</scope>
    <source>
        <strain evidence="1">Japan</strain>
    </source>
</reference>
<comment type="caution">
    <text evidence="1">The sequence shown here is derived from an EMBL/GenBank/DDBJ whole genome shotgun (WGS) entry which is preliminary data.</text>
</comment>
<proteinExistence type="predicted"/>
<evidence type="ECO:0000313" key="1">
    <source>
        <dbReference type="EMBL" id="KAF7257341.1"/>
    </source>
</evidence>
<organism evidence="1 2">
    <name type="scientific">Paragonimus skrjabini miyazakii</name>
    <dbReference type="NCBI Taxonomy" id="59628"/>
    <lineage>
        <taxon>Eukaryota</taxon>
        <taxon>Metazoa</taxon>
        <taxon>Spiralia</taxon>
        <taxon>Lophotrochozoa</taxon>
        <taxon>Platyhelminthes</taxon>
        <taxon>Trematoda</taxon>
        <taxon>Digenea</taxon>
        <taxon>Plagiorchiida</taxon>
        <taxon>Troglotremata</taxon>
        <taxon>Troglotrematidae</taxon>
        <taxon>Paragonimus</taxon>
    </lineage>
</organism>